<dbReference type="eggNOG" id="arCOG07240">
    <property type="taxonomic scope" value="Archaea"/>
</dbReference>
<reference evidence="2" key="1">
    <citation type="submission" date="2012-03" db="EMBL/GenBank/DDBJ databases">
        <title>Fervidicoccus fontis complete genome analysis confirms its distinct phylogenetic position and predicts its environmental function.</title>
        <authorList>
            <person name="Lebedinsky A.V."/>
            <person name="Mardanov A.V."/>
            <person name="Gumerov V.M."/>
            <person name="Beletsky A.V."/>
            <person name="Kublanov I.V."/>
            <person name="Perevalova A.A."/>
            <person name="Bonch-Osmolovskaya E.A."/>
            <person name="Ravin N.V."/>
            <person name="Skryabin K.G."/>
        </authorList>
    </citation>
    <scope>NUCLEOTIDE SEQUENCE [LARGE SCALE GENOMIC DNA]</scope>
    <source>
        <strain evidence="2">DSM 19380 / VKM B-2539 / Kam940</strain>
    </source>
</reference>
<organism evidence="1 2">
    <name type="scientific">Fervidicoccus fontis (strain DSM 19380 / JCM 18336 / VKM B-2539 / Kam940)</name>
    <dbReference type="NCBI Taxonomy" id="1163730"/>
    <lineage>
        <taxon>Archaea</taxon>
        <taxon>Thermoproteota</taxon>
        <taxon>Thermoprotei</taxon>
        <taxon>Fervidicoccales</taxon>
        <taxon>Fervidicoccaceae</taxon>
        <taxon>Fervidicoccus</taxon>
    </lineage>
</organism>
<protein>
    <submittedName>
        <fullName evidence="1">Uncharacterized protein</fullName>
    </submittedName>
</protein>
<dbReference type="AlphaFoldDB" id="I0A0X2"/>
<keyword evidence="2" id="KW-1185">Reference proteome</keyword>
<dbReference type="KEGG" id="ffo:FFONT_0639"/>
<dbReference type="EMBL" id="CP003423">
    <property type="protein sequence ID" value="AFH42629.1"/>
    <property type="molecule type" value="Genomic_DNA"/>
</dbReference>
<sequence length="52" mass="6149">MGIRGVNMGFKSRQNMNDFYLPGYRIRGIRNEQLLALHYLKQSLNIIKSFVF</sequence>
<accession>I0A0X2</accession>
<dbReference type="Proteomes" id="UP000007391">
    <property type="component" value="Chromosome"/>
</dbReference>
<dbReference type="HOGENOM" id="CLU_3075159_0_0_2"/>
<evidence type="ECO:0000313" key="1">
    <source>
        <dbReference type="EMBL" id="AFH42629.1"/>
    </source>
</evidence>
<dbReference type="InParanoid" id="I0A0X2"/>
<gene>
    <name evidence="1" type="ordered locus">FFONT_0639</name>
</gene>
<proteinExistence type="predicted"/>
<evidence type="ECO:0000313" key="2">
    <source>
        <dbReference type="Proteomes" id="UP000007391"/>
    </source>
</evidence>
<reference evidence="1 2" key="2">
    <citation type="journal article" date="2014" name="Extremophiles">
        <title>Analysis of the complete genome of Fervidococcus fontis confirms the distinct phylogenetic position of the order Fervidicoccales and suggests its environmental function.</title>
        <authorList>
            <person name="Lebedinsky A.V."/>
            <person name="Mardanov A.V."/>
            <person name="Kublanov I.V."/>
            <person name="Gumerov V.M."/>
            <person name="Beletsky A.V."/>
            <person name="Perevalova A.A."/>
            <person name="Bidzhieva S.Kh."/>
            <person name="Bonch-Osmolovskaya E.A."/>
            <person name="Skryabin K.G."/>
            <person name="Ravin N.V."/>
        </authorList>
    </citation>
    <scope>NUCLEOTIDE SEQUENCE [LARGE SCALE GENOMIC DNA]</scope>
    <source>
        <strain evidence="2">DSM 19380 / VKM B-2539 / Kam940</strain>
    </source>
</reference>
<name>I0A0X2_FERFK</name>